<dbReference type="Proteomes" id="UP000253204">
    <property type="component" value="Unassembled WGS sequence"/>
</dbReference>
<dbReference type="EC" id="5.3.3.18" evidence="2"/>
<evidence type="ECO:0000313" key="2">
    <source>
        <dbReference type="EMBL" id="RCV86145.1"/>
    </source>
</evidence>
<dbReference type="Gene3D" id="1.10.12.10">
    <property type="entry name" value="Lyase 2-enoyl-coa Hydratase, Chain A, domain 2"/>
    <property type="match status" value="1"/>
</dbReference>
<accession>A0A368TN91</accession>
<dbReference type="GO" id="GO:0010124">
    <property type="term" value="P:phenylacetate catabolic process"/>
    <property type="evidence" value="ECO:0007669"/>
    <property type="project" value="InterPro"/>
</dbReference>
<dbReference type="InterPro" id="IPR011968">
    <property type="entry name" value="PaaB1"/>
</dbReference>
<reference evidence="2 3" key="1">
    <citation type="submission" date="2018-07" db="EMBL/GenBank/DDBJ databases">
        <title>Halomonas rutogse sp. nov., isolated from Lake TangqianCo on Tibetan Plateau.</title>
        <authorList>
            <person name="Lu H."/>
            <person name="Xing P."/>
            <person name="Wu Q."/>
        </authorList>
    </citation>
    <scope>NUCLEOTIDE SEQUENCE [LARGE SCALE GENOMIC DNA]</scope>
    <source>
        <strain evidence="2 3">TQ8S</strain>
    </source>
</reference>
<dbReference type="EMBL" id="QPIJ01000072">
    <property type="protein sequence ID" value="RCV86145.1"/>
    <property type="molecule type" value="Genomic_DNA"/>
</dbReference>
<dbReference type="InterPro" id="IPR014748">
    <property type="entry name" value="Enoyl-CoA_hydra_C"/>
</dbReference>
<evidence type="ECO:0000256" key="1">
    <source>
        <dbReference type="ARBA" id="ARBA00005254"/>
    </source>
</evidence>
<dbReference type="CDD" id="cd06558">
    <property type="entry name" value="crotonase-like"/>
    <property type="match status" value="1"/>
</dbReference>
<dbReference type="RefSeq" id="WP_114488443.1">
    <property type="nucleotide sequence ID" value="NZ_CBCSHM010000018.1"/>
</dbReference>
<comment type="similarity">
    <text evidence="1">Belongs to the enoyl-CoA hydratase/isomerase family.</text>
</comment>
<keyword evidence="2" id="KW-0413">Isomerase</keyword>
<dbReference type="Pfam" id="PF00378">
    <property type="entry name" value="ECH_1"/>
    <property type="match status" value="1"/>
</dbReference>
<keyword evidence="3" id="KW-1185">Reference proteome</keyword>
<dbReference type="GO" id="GO:0016853">
    <property type="term" value="F:isomerase activity"/>
    <property type="evidence" value="ECO:0007669"/>
    <property type="project" value="UniProtKB-KW"/>
</dbReference>
<dbReference type="AlphaFoldDB" id="A0A368TN91"/>
<proteinExistence type="inferred from homology"/>
<organism evidence="2 3">
    <name type="scientific">Vreelandella rituensis</name>
    <dbReference type="NCBI Taxonomy" id="2282306"/>
    <lineage>
        <taxon>Bacteria</taxon>
        <taxon>Pseudomonadati</taxon>
        <taxon>Pseudomonadota</taxon>
        <taxon>Gammaproteobacteria</taxon>
        <taxon>Oceanospirillales</taxon>
        <taxon>Halomonadaceae</taxon>
        <taxon>Vreelandella</taxon>
    </lineage>
</organism>
<dbReference type="PANTHER" id="PTHR43459">
    <property type="entry name" value="ENOYL-COA HYDRATASE"/>
    <property type="match status" value="1"/>
</dbReference>
<evidence type="ECO:0000313" key="3">
    <source>
        <dbReference type="Proteomes" id="UP000253204"/>
    </source>
</evidence>
<dbReference type="PANTHER" id="PTHR43459:SF1">
    <property type="entry name" value="EG:BACN32G11.4 PROTEIN"/>
    <property type="match status" value="1"/>
</dbReference>
<gene>
    <name evidence="2" type="ORF">DU506_19020</name>
</gene>
<dbReference type="InterPro" id="IPR029045">
    <property type="entry name" value="ClpP/crotonase-like_dom_sf"/>
</dbReference>
<name>A0A368TN91_9GAMM</name>
<protein>
    <submittedName>
        <fullName evidence="2">2-(1,2-epoxy-1,2-dihydrophenyl)acetyl-CoA isomerase</fullName>
        <ecNumber evidence="2">5.3.3.18</ecNumber>
    </submittedName>
</protein>
<dbReference type="Gene3D" id="3.90.226.10">
    <property type="entry name" value="2-enoyl-CoA Hydratase, Chain A, domain 1"/>
    <property type="match status" value="1"/>
</dbReference>
<dbReference type="SUPFAM" id="SSF52096">
    <property type="entry name" value="ClpP/crotonase"/>
    <property type="match status" value="1"/>
</dbReference>
<dbReference type="NCBIfam" id="TIGR02280">
    <property type="entry name" value="PaaB1"/>
    <property type="match status" value="1"/>
</dbReference>
<dbReference type="FunFam" id="3.90.226.10:FF:000071">
    <property type="entry name" value="Putative enoyl-CoA hydratase PaaB"/>
    <property type="match status" value="1"/>
</dbReference>
<comment type="caution">
    <text evidence="2">The sequence shown here is derived from an EMBL/GenBank/DDBJ whole genome shotgun (WGS) entry which is preliminary data.</text>
</comment>
<dbReference type="OrthoDB" id="9775794at2"/>
<sequence>MSQAPLLYTVEDGVARITLNRPESLNSFNTEMHAEMRKTLKAVRQDPSVRALLLTGSGRGFCAGQDLSDRSVAPGEQAPDLGESLEKRYNPLLRALKDMPFPTICAVNGVAAGAGANIALACDIVLAARSASFIQAFCKIGLIPDSGGTWTLPHLVGMARAKGLAMLGDKLPAEKAEQWGMIWRCVDDEALQEEAMNMARHLATQPTRGLALIKRALHASSDNSFDEQLDLERDLQRLAGRSEDYREGVSAFIEKRRPTFKGE</sequence>
<dbReference type="InterPro" id="IPR001753">
    <property type="entry name" value="Enoyl-CoA_hydra/iso"/>
</dbReference>